<reference evidence="2" key="1">
    <citation type="submission" date="2020-06" db="EMBL/GenBank/DDBJ databases">
        <authorList>
            <consortium name="Plant Systems Biology data submission"/>
        </authorList>
    </citation>
    <scope>NUCLEOTIDE SEQUENCE</scope>
    <source>
        <strain evidence="2">D6</strain>
    </source>
</reference>
<keyword evidence="3" id="KW-1185">Reference proteome</keyword>
<comment type="caution">
    <text evidence="2">The sequence shown here is derived from an EMBL/GenBank/DDBJ whole genome shotgun (WGS) entry which is preliminary data.</text>
</comment>
<proteinExistence type="predicted"/>
<dbReference type="Proteomes" id="UP001153069">
    <property type="component" value="Unassembled WGS sequence"/>
</dbReference>
<feature type="region of interest" description="Disordered" evidence="1">
    <location>
        <begin position="190"/>
        <end position="244"/>
    </location>
</feature>
<dbReference type="EMBL" id="CAICTM010000026">
    <property type="protein sequence ID" value="CAB9497806.1"/>
    <property type="molecule type" value="Genomic_DNA"/>
</dbReference>
<evidence type="ECO:0000313" key="2">
    <source>
        <dbReference type="EMBL" id="CAB9497806.1"/>
    </source>
</evidence>
<name>A0A9N8DBQ9_9STRA</name>
<evidence type="ECO:0000256" key="1">
    <source>
        <dbReference type="SAM" id="MobiDB-lite"/>
    </source>
</evidence>
<protein>
    <submittedName>
        <fullName evidence="2">Uncharacterized protein</fullName>
    </submittedName>
</protein>
<sequence>MELRLMTSPLPTDFSRDELDAIEIVTLVGEEHKAGEQLQVRVTQSHSSTMPAKKTRMKLCTCVESIPSLEALSLSSFSQELSCDESLSEAPKKADDTIPPSDAGCVTDRFVRLLCPFQVDESVQNSRHPFGASNMIKASRACIPRKWEGSPERVTRKRNIRNRKSATHAATLVKQWHSPVEPIPFKASRTTVSHRKVAPPPSESSVFYDSEPEVASTPRYKKHRPKPLVLDDASDCPREPVPVQRHSSQNLHFFNSPRSVIDMPDLLNDDDDETRDYIKAGMDHIYKLVWHQAPSLAKSSGASQMSQPAPLAVTGWYEYGSTLSSSVVFPKFVFRPTVGEIQREPNSIQLLTITSVLKPNTIDRATYPFARLDRSCCIVTHEGTRFVFEAACSQSRDLFVDRMKVIVARLASSVIVHDESMLQEFFLPSGAESFADFNEVDGATEECTPCSSDKLLLYSH</sequence>
<dbReference type="OrthoDB" id="49467at2759"/>
<organism evidence="2 3">
    <name type="scientific">Seminavis robusta</name>
    <dbReference type="NCBI Taxonomy" id="568900"/>
    <lineage>
        <taxon>Eukaryota</taxon>
        <taxon>Sar</taxon>
        <taxon>Stramenopiles</taxon>
        <taxon>Ochrophyta</taxon>
        <taxon>Bacillariophyta</taxon>
        <taxon>Bacillariophyceae</taxon>
        <taxon>Bacillariophycidae</taxon>
        <taxon>Naviculales</taxon>
        <taxon>Naviculaceae</taxon>
        <taxon>Seminavis</taxon>
    </lineage>
</organism>
<accession>A0A9N8DBQ9</accession>
<dbReference type="AlphaFoldDB" id="A0A9N8DBQ9"/>
<gene>
    <name evidence="2" type="ORF">SEMRO_26_G017490.1</name>
</gene>
<evidence type="ECO:0000313" key="3">
    <source>
        <dbReference type="Proteomes" id="UP001153069"/>
    </source>
</evidence>